<comment type="function">
    <text evidence="11">Catalyzes the phosphorylation of the hydroxyl group of 4-methyl-5-beta-hydroxyethylthiazole (THZ).</text>
</comment>
<evidence type="ECO:0000256" key="4">
    <source>
        <dbReference type="ARBA" id="ARBA00022679"/>
    </source>
</evidence>
<keyword evidence="7 11" id="KW-0418">Kinase</keyword>
<dbReference type="EMBL" id="BMWX01000006">
    <property type="protein sequence ID" value="GGZ36791.1"/>
    <property type="molecule type" value="Genomic_DNA"/>
</dbReference>
<comment type="cofactor">
    <cofactor evidence="2 11">
        <name>Mg(2+)</name>
        <dbReference type="ChEBI" id="CHEBI:18420"/>
    </cofactor>
</comment>
<evidence type="ECO:0000256" key="2">
    <source>
        <dbReference type="ARBA" id="ARBA00001946"/>
    </source>
</evidence>
<feature type="binding site" evidence="11">
    <location>
        <position position="192"/>
    </location>
    <ligand>
        <name>substrate</name>
    </ligand>
</feature>
<evidence type="ECO:0000256" key="5">
    <source>
        <dbReference type="ARBA" id="ARBA00022723"/>
    </source>
</evidence>
<dbReference type="PIRSF" id="PIRSF000513">
    <property type="entry name" value="Thz_kinase"/>
    <property type="match status" value="1"/>
</dbReference>
<keyword evidence="6 11" id="KW-0547">Nucleotide-binding</keyword>
<keyword evidence="13" id="KW-1185">Reference proteome</keyword>
<evidence type="ECO:0000313" key="12">
    <source>
        <dbReference type="EMBL" id="GGZ36791.1"/>
    </source>
</evidence>
<evidence type="ECO:0000313" key="13">
    <source>
        <dbReference type="Proteomes" id="UP000619457"/>
    </source>
</evidence>
<name>A0A918Q913_9BACT</name>
<dbReference type="InterPro" id="IPR000417">
    <property type="entry name" value="Hyethyz_kinase"/>
</dbReference>
<accession>A0A918Q913</accession>
<evidence type="ECO:0000256" key="9">
    <source>
        <dbReference type="ARBA" id="ARBA00022842"/>
    </source>
</evidence>
<evidence type="ECO:0000256" key="6">
    <source>
        <dbReference type="ARBA" id="ARBA00022741"/>
    </source>
</evidence>
<dbReference type="GO" id="GO:0009228">
    <property type="term" value="P:thiamine biosynthetic process"/>
    <property type="evidence" value="ECO:0007669"/>
    <property type="project" value="UniProtKB-KW"/>
</dbReference>
<dbReference type="Gene3D" id="3.40.1190.20">
    <property type="match status" value="1"/>
</dbReference>
<dbReference type="CDD" id="cd01170">
    <property type="entry name" value="THZ_kinase"/>
    <property type="match status" value="1"/>
</dbReference>
<keyword evidence="8 11" id="KW-0067">ATP-binding</keyword>
<feature type="binding site" evidence="11">
    <location>
        <position position="119"/>
    </location>
    <ligand>
        <name>ATP</name>
        <dbReference type="ChEBI" id="CHEBI:30616"/>
    </ligand>
</feature>
<evidence type="ECO:0000256" key="11">
    <source>
        <dbReference type="HAMAP-Rule" id="MF_00228"/>
    </source>
</evidence>
<evidence type="ECO:0000256" key="7">
    <source>
        <dbReference type="ARBA" id="ARBA00022777"/>
    </source>
</evidence>
<keyword evidence="10 11" id="KW-0784">Thiamine biosynthesis</keyword>
<comment type="pathway">
    <text evidence="3 11">Cofactor biosynthesis; thiamine diphosphate biosynthesis; 4-methyl-5-(2-phosphoethyl)-thiazole from 5-(2-hydroxyethyl)-4-methylthiazole: step 1/1.</text>
</comment>
<dbReference type="RefSeq" id="WP_018475651.1">
    <property type="nucleotide sequence ID" value="NZ_BMWX01000006.1"/>
</dbReference>
<dbReference type="PRINTS" id="PR01099">
    <property type="entry name" value="HYETHTZKNASE"/>
</dbReference>
<comment type="catalytic activity">
    <reaction evidence="1 11">
        <text>5-(2-hydroxyethyl)-4-methylthiazole + ATP = 4-methyl-5-(2-phosphooxyethyl)-thiazole + ADP + H(+)</text>
        <dbReference type="Rhea" id="RHEA:24212"/>
        <dbReference type="ChEBI" id="CHEBI:15378"/>
        <dbReference type="ChEBI" id="CHEBI:17957"/>
        <dbReference type="ChEBI" id="CHEBI:30616"/>
        <dbReference type="ChEBI" id="CHEBI:58296"/>
        <dbReference type="ChEBI" id="CHEBI:456216"/>
        <dbReference type="EC" id="2.7.1.50"/>
    </reaction>
</comment>
<dbReference type="GO" id="GO:0004417">
    <property type="term" value="F:hydroxyethylthiazole kinase activity"/>
    <property type="evidence" value="ECO:0007669"/>
    <property type="project" value="UniProtKB-UniRule"/>
</dbReference>
<protein>
    <recommendedName>
        <fullName evidence="11">Hydroxyethylthiazole kinase</fullName>
        <ecNumber evidence="11">2.7.1.50</ecNumber>
    </recommendedName>
    <alternativeName>
        <fullName evidence="11">4-methyl-5-beta-hydroxyethylthiazole kinase</fullName>
        <shortName evidence="11">TH kinase</shortName>
        <shortName evidence="11">Thz kinase</shortName>
    </alternativeName>
</protein>
<dbReference type="NCBIfam" id="NF006830">
    <property type="entry name" value="PRK09355.1"/>
    <property type="match status" value="1"/>
</dbReference>
<feature type="binding site" evidence="11">
    <location>
        <position position="165"/>
    </location>
    <ligand>
        <name>ATP</name>
        <dbReference type="ChEBI" id="CHEBI:30616"/>
    </ligand>
</feature>
<dbReference type="EC" id="2.7.1.50" evidence="11"/>
<sequence>MKESIINNLITLREQSPLVQNITNYVVMNNTANALLALGASPIMAHAKQEVADMVNIVGSLVINIGTLDEFWVDSMMLAAKEASATNTPWVLDPVGAGATAYRNETITRLLAFRPTIIRGNASEIMAMAKVNIQSKGVDSRHGSDEALAYGKQLSEETGAVVCISGETDYIIEGKRVCAIHNGHSLMGKITGMGCSATAVVAAFAAIEKDFFQATVSGMTIMGLAGEIASIKAKGPGSMQVEIYDALFSIDKEMILKRAQISLLDE</sequence>
<dbReference type="Proteomes" id="UP000619457">
    <property type="component" value="Unassembled WGS sequence"/>
</dbReference>
<dbReference type="GO" id="GO:0005524">
    <property type="term" value="F:ATP binding"/>
    <property type="evidence" value="ECO:0007669"/>
    <property type="project" value="UniProtKB-UniRule"/>
</dbReference>
<reference evidence="12" key="1">
    <citation type="journal article" date="2014" name="Int. J. Syst. Evol. Microbiol.">
        <title>Complete genome sequence of Corynebacterium casei LMG S-19264T (=DSM 44701T), isolated from a smear-ripened cheese.</title>
        <authorList>
            <consortium name="US DOE Joint Genome Institute (JGI-PGF)"/>
            <person name="Walter F."/>
            <person name="Albersmeier A."/>
            <person name="Kalinowski J."/>
            <person name="Ruckert C."/>
        </authorList>
    </citation>
    <scope>NUCLEOTIDE SEQUENCE</scope>
    <source>
        <strain evidence="12">KCTC 12368</strain>
    </source>
</reference>
<dbReference type="NCBIfam" id="TIGR00694">
    <property type="entry name" value="thiM"/>
    <property type="match status" value="1"/>
</dbReference>
<evidence type="ECO:0000256" key="10">
    <source>
        <dbReference type="ARBA" id="ARBA00022977"/>
    </source>
</evidence>
<keyword evidence="5 11" id="KW-0479">Metal-binding</keyword>
<dbReference type="GO" id="GO:0009229">
    <property type="term" value="P:thiamine diphosphate biosynthetic process"/>
    <property type="evidence" value="ECO:0007669"/>
    <property type="project" value="UniProtKB-UniRule"/>
</dbReference>
<dbReference type="Pfam" id="PF02110">
    <property type="entry name" value="HK"/>
    <property type="match status" value="1"/>
</dbReference>
<evidence type="ECO:0000256" key="8">
    <source>
        <dbReference type="ARBA" id="ARBA00022840"/>
    </source>
</evidence>
<proteinExistence type="inferred from homology"/>
<dbReference type="GO" id="GO:0000287">
    <property type="term" value="F:magnesium ion binding"/>
    <property type="evidence" value="ECO:0007669"/>
    <property type="project" value="UniProtKB-UniRule"/>
</dbReference>
<dbReference type="InterPro" id="IPR029056">
    <property type="entry name" value="Ribokinase-like"/>
</dbReference>
<keyword evidence="4 11" id="KW-0808">Transferase</keyword>
<feature type="binding site" evidence="11">
    <location>
        <position position="44"/>
    </location>
    <ligand>
        <name>substrate</name>
    </ligand>
</feature>
<organism evidence="12 13">
    <name type="scientific">Echinicola pacifica</name>
    <dbReference type="NCBI Taxonomy" id="346377"/>
    <lineage>
        <taxon>Bacteria</taxon>
        <taxon>Pseudomonadati</taxon>
        <taxon>Bacteroidota</taxon>
        <taxon>Cytophagia</taxon>
        <taxon>Cytophagales</taxon>
        <taxon>Cyclobacteriaceae</taxon>
        <taxon>Echinicola</taxon>
    </lineage>
</organism>
<comment type="similarity">
    <text evidence="11">Belongs to the Thz kinase family.</text>
</comment>
<dbReference type="SUPFAM" id="SSF53613">
    <property type="entry name" value="Ribokinase-like"/>
    <property type="match status" value="1"/>
</dbReference>
<evidence type="ECO:0000256" key="3">
    <source>
        <dbReference type="ARBA" id="ARBA00004868"/>
    </source>
</evidence>
<keyword evidence="9 11" id="KW-0460">Magnesium</keyword>
<evidence type="ECO:0000256" key="1">
    <source>
        <dbReference type="ARBA" id="ARBA00001771"/>
    </source>
</evidence>
<dbReference type="AlphaFoldDB" id="A0A918Q913"/>
<dbReference type="HAMAP" id="MF_00228">
    <property type="entry name" value="Thz_kinase"/>
    <property type="match status" value="1"/>
</dbReference>
<comment type="caution">
    <text evidence="12">The sequence shown here is derived from an EMBL/GenBank/DDBJ whole genome shotgun (WGS) entry which is preliminary data.</text>
</comment>
<gene>
    <name evidence="11 12" type="primary">thiM</name>
    <name evidence="12" type="ORF">GCM10007049_32710</name>
</gene>
<reference evidence="12" key="2">
    <citation type="submission" date="2020-09" db="EMBL/GenBank/DDBJ databases">
        <authorList>
            <person name="Sun Q."/>
            <person name="Kim S."/>
        </authorList>
    </citation>
    <scope>NUCLEOTIDE SEQUENCE</scope>
    <source>
        <strain evidence="12">KCTC 12368</strain>
    </source>
</reference>